<dbReference type="EnsemblPlants" id="Pp3c3_34620V3.2">
    <property type="protein sequence ID" value="Pp3c3_34620V3.2"/>
    <property type="gene ID" value="Pp3c3_34620"/>
</dbReference>
<keyword evidence="3 14" id="KW-0575">Peroxidase</keyword>
<evidence type="ECO:0000313" key="19">
    <source>
        <dbReference type="Proteomes" id="UP000006727"/>
    </source>
</evidence>
<keyword evidence="7 11" id="KW-0408">Iron</keyword>
<dbReference type="GO" id="GO:0005576">
    <property type="term" value="C:extracellular region"/>
    <property type="evidence" value="ECO:0007669"/>
    <property type="project" value="UniProtKB-SubCell"/>
</dbReference>
<evidence type="ECO:0000259" key="16">
    <source>
        <dbReference type="PROSITE" id="PS50873"/>
    </source>
</evidence>
<evidence type="ECO:0000256" key="5">
    <source>
        <dbReference type="ARBA" id="ARBA00022723"/>
    </source>
</evidence>
<keyword evidence="14" id="KW-0964">Secreted</keyword>
<evidence type="ECO:0000256" key="12">
    <source>
        <dbReference type="PIRSR" id="PIRSR600823-4"/>
    </source>
</evidence>
<dbReference type="PaxDb" id="3218-PP1S112_96V6.1"/>
<evidence type="ECO:0000256" key="8">
    <source>
        <dbReference type="ARBA" id="ARBA00023157"/>
    </source>
</evidence>
<comment type="similarity">
    <text evidence="14">Belongs to the peroxidase family. Classical plant (class III) peroxidase subfamily.</text>
</comment>
<sequence>MAIYKSHSPQCAVWMALTLVTCVGGKILSVAATWDDSHLTPSFYDNKCPHLQKVVSSKVEAGRRRDQRLPASVLRLHFHDCFVNGCDGSILLDDRPGFVGEKSAAPNLNSARGFELIDDIKQDVEALCPDTVSCADILTIAARDSVALSGGPYWEVQLGRRDSLTASKTDAENSIPQPTFTVTQLVASFNAVGLNEKDVVALSGSHSFGKARCTSFQNRLGNQASGSQSPGSDPFLESSYLAKLQTLCPSNGDGNTTVNLDHFTPVHFDNQYYKNLQAAKGLLNSDAVLHTTNGQSNQLVEIYANDERVFFKDFAQSVLKMGSIKVMTGNKGEVRRNCRLPNTIRA</sequence>
<feature type="domain" description="Plant heme peroxidase family profile" evidence="16">
    <location>
        <begin position="38"/>
        <end position="342"/>
    </location>
</feature>
<keyword evidence="8 13" id="KW-1015">Disulfide bond</keyword>
<keyword evidence="6 14" id="KW-0560">Oxidoreductase</keyword>
<keyword evidence="4 14" id="KW-0349">Heme</keyword>
<evidence type="ECO:0000256" key="11">
    <source>
        <dbReference type="PIRSR" id="PIRSR600823-3"/>
    </source>
</evidence>
<dbReference type="GO" id="GO:0046872">
    <property type="term" value="F:metal ion binding"/>
    <property type="evidence" value="ECO:0007669"/>
    <property type="project" value="UniProtKB-UniRule"/>
</dbReference>
<keyword evidence="5 11" id="KW-0479">Metal-binding</keyword>
<feature type="disulfide bond" evidence="13">
    <location>
        <begin position="81"/>
        <end position="86"/>
    </location>
</feature>
<dbReference type="GeneID" id="112279619"/>
<evidence type="ECO:0000256" key="14">
    <source>
        <dbReference type="RuleBase" id="RU362060"/>
    </source>
</evidence>
<dbReference type="PROSITE" id="PS00435">
    <property type="entry name" value="PEROXIDASE_1"/>
    <property type="match status" value="1"/>
</dbReference>
<feature type="transmembrane region" description="Helical" evidence="15">
    <location>
        <begin position="12"/>
        <end position="34"/>
    </location>
</feature>
<dbReference type="GO" id="GO:0042744">
    <property type="term" value="P:hydrogen peroxide catabolic process"/>
    <property type="evidence" value="ECO:0007669"/>
    <property type="project" value="UniProtKB-KW"/>
</dbReference>
<dbReference type="InterPro" id="IPR033905">
    <property type="entry name" value="Secretory_peroxidase"/>
</dbReference>
<comment type="cofactor">
    <cofactor evidence="11 14">
        <name>Ca(2+)</name>
        <dbReference type="ChEBI" id="CHEBI:29108"/>
    </cofactor>
    <text evidence="11 14">Binds 2 calcium ions per subunit.</text>
</comment>
<dbReference type="GO" id="GO:0140825">
    <property type="term" value="F:lactoperoxidase activity"/>
    <property type="evidence" value="ECO:0007669"/>
    <property type="project" value="UniProtKB-EC"/>
</dbReference>
<gene>
    <name evidence="18" type="primary">LOC112279619</name>
    <name evidence="17" type="ORF">PHYPA_005370</name>
</gene>
<evidence type="ECO:0000256" key="9">
    <source>
        <dbReference type="PIRSR" id="PIRSR600823-1"/>
    </source>
</evidence>
<evidence type="ECO:0000256" key="4">
    <source>
        <dbReference type="ARBA" id="ARBA00022617"/>
    </source>
</evidence>
<evidence type="ECO:0000256" key="7">
    <source>
        <dbReference type="ARBA" id="ARBA00023004"/>
    </source>
</evidence>
<feature type="binding site" evidence="11">
    <location>
        <position position="261"/>
    </location>
    <ligand>
        <name>Ca(2+)</name>
        <dbReference type="ChEBI" id="CHEBI:29108"/>
        <label>2</label>
    </ligand>
</feature>
<proteinExistence type="inferred from homology"/>
<feature type="disulfide bond" evidence="13">
    <location>
        <begin position="48"/>
        <end position="128"/>
    </location>
</feature>
<feature type="binding site" evidence="11">
    <location>
        <position position="80"/>
    </location>
    <ligand>
        <name>Ca(2+)</name>
        <dbReference type="ChEBI" id="CHEBI:29108"/>
        <label>1</label>
    </ligand>
</feature>
<feature type="binding site" evidence="11">
    <location>
        <position position="269"/>
    </location>
    <ligand>
        <name>Ca(2+)</name>
        <dbReference type="ChEBI" id="CHEBI:29108"/>
        <label>2</label>
    </ligand>
</feature>
<keyword evidence="15" id="KW-1133">Transmembrane helix</keyword>
<dbReference type="InterPro" id="IPR019793">
    <property type="entry name" value="Peroxidases_heam-ligand_BS"/>
</dbReference>
<feature type="disulfide bond" evidence="13">
    <location>
        <begin position="213"/>
        <end position="248"/>
    </location>
</feature>
<dbReference type="Gene3D" id="1.10.520.10">
    <property type="match status" value="1"/>
</dbReference>
<feature type="binding site" evidence="11">
    <location>
        <position position="87"/>
    </location>
    <ligand>
        <name>Ca(2+)</name>
        <dbReference type="ChEBI" id="CHEBI:29108"/>
        <label>1</label>
    </ligand>
</feature>
<feature type="binding site" evidence="11">
    <location>
        <position position="83"/>
    </location>
    <ligand>
        <name>Ca(2+)</name>
        <dbReference type="ChEBI" id="CHEBI:29108"/>
        <label>1</label>
    </ligand>
</feature>
<dbReference type="InterPro" id="IPR000823">
    <property type="entry name" value="Peroxidase_pln"/>
</dbReference>
<feature type="disulfide bond" evidence="13">
    <location>
        <begin position="134"/>
        <end position="338"/>
    </location>
</feature>
<feature type="binding site" description="axial binding residue" evidence="11">
    <location>
        <position position="206"/>
    </location>
    <ligand>
        <name>heme b</name>
        <dbReference type="ChEBI" id="CHEBI:60344"/>
    </ligand>
    <ligandPart>
        <name>Fe</name>
        <dbReference type="ChEBI" id="CHEBI:18248"/>
    </ligandPart>
</feature>
<dbReference type="Gramene" id="Pp3c3_34620V3.1">
    <property type="protein sequence ID" value="Pp3c3_34620V3.1"/>
    <property type="gene ID" value="Pp3c3_34620"/>
</dbReference>
<evidence type="ECO:0000256" key="15">
    <source>
        <dbReference type="SAM" id="Phobius"/>
    </source>
</evidence>
<dbReference type="EnsemblPlants" id="Pp3c3_34620V3.1">
    <property type="protein sequence ID" value="Pp3c3_34620V3.1"/>
    <property type="gene ID" value="Pp3c3_34620"/>
</dbReference>
<evidence type="ECO:0000313" key="17">
    <source>
        <dbReference type="EMBL" id="PNR58375.1"/>
    </source>
</evidence>
<feature type="binding site" evidence="10">
    <location>
        <position position="176"/>
    </location>
    <ligand>
        <name>substrate</name>
    </ligand>
</feature>
<comment type="cofactor">
    <cofactor evidence="11 14">
        <name>heme b</name>
        <dbReference type="ChEBI" id="CHEBI:60344"/>
    </cofactor>
    <text evidence="11 14">Binds 1 heme b (iron(II)-protoporphyrin IX) group per subunit.</text>
</comment>
<comment type="similarity">
    <text evidence="2">Belongs to the peroxidase family. Ascorbate peroxidase subfamily.</text>
</comment>
<feature type="binding site" evidence="11">
    <location>
        <position position="264"/>
    </location>
    <ligand>
        <name>Ca(2+)</name>
        <dbReference type="ChEBI" id="CHEBI:29108"/>
        <label>2</label>
    </ligand>
</feature>
<dbReference type="KEGG" id="ppp:112279619"/>
<keyword evidence="11 14" id="KW-0106">Calcium</keyword>
<keyword evidence="19" id="KW-1185">Reference proteome</keyword>
<dbReference type="Proteomes" id="UP000006727">
    <property type="component" value="Chromosome 3"/>
</dbReference>
<evidence type="ECO:0000256" key="2">
    <source>
        <dbReference type="ARBA" id="ARBA00006873"/>
    </source>
</evidence>
<feature type="binding site" evidence="11">
    <location>
        <position position="101"/>
    </location>
    <ligand>
        <name>Ca(2+)</name>
        <dbReference type="ChEBI" id="CHEBI:29108"/>
        <label>1</label>
    </ligand>
</feature>
<dbReference type="FunFam" id="1.10.520.10:FF:000009">
    <property type="entry name" value="Peroxidase"/>
    <property type="match status" value="1"/>
</dbReference>
<dbReference type="PROSITE" id="PS50873">
    <property type="entry name" value="PEROXIDASE_4"/>
    <property type="match status" value="1"/>
</dbReference>
<evidence type="ECO:0000256" key="6">
    <source>
        <dbReference type="ARBA" id="ARBA00023002"/>
    </source>
</evidence>
<keyword evidence="15" id="KW-0472">Membrane</keyword>
<evidence type="ECO:0000256" key="13">
    <source>
        <dbReference type="PIRSR" id="PIRSR600823-5"/>
    </source>
</evidence>
<dbReference type="OrthoDB" id="2113341at2759"/>
<evidence type="ECO:0000256" key="1">
    <source>
        <dbReference type="ARBA" id="ARBA00000189"/>
    </source>
</evidence>
<evidence type="ECO:0000256" key="3">
    <source>
        <dbReference type="ARBA" id="ARBA00022559"/>
    </source>
</evidence>
<organism evidence="17">
    <name type="scientific">Physcomitrium patens</name>
    <name type="common">Spreading-leaved earth moss</name>
    <name type="synonym">Physcomitrella patens</name>
    <dbReference type="NCBI Taxonomy" id="3218"/>
    <lineage>
        <taxon>Eukaryota</taxon>
        <taxon>Viridiplantae</taxon>
        <taxon>Streptophyta</taxon>
        <taxon>Embryophyta</taxon>
        <taxon>Bryophyta</taxon>
        <taxon>Bryophytina</taxon>
        <taxon>Bryopsida</taxon>
        <taxon>Funariidae</taxon>
        <taxon>Funariales</taxon>
        <taxon>Funariaceae</taxon>
        <taxon>Physcomitrium</taxon>
    </lineage>
</organism>
<evidence type="ECO:0000313" key="18">
    <source>
        <dbReference type="EnsemblPlants" id="Pp3c3_34620V3.1"/>
    </source>
</evidence>
<feature type="active site" description="Proton acceptor" evidence="9">
    <location>
        <position position="79"/>
    </location>
</feature>
<dbReference type="AlphaFoldDB" id="A0A2K1KX56"/>
<dbReference type="PRINTS" id="PR00461">
    <property type="entry name" value="PLPEROXIDASE"/>
</dbReference>
<dbReference type="InterPro" id="IPR010255">
    <property type="entry name" value="Haem_peroxidase_sf"/>
</dbReference>
<dbReference type="PANTHER" id="PTHR31388:SF5">
    <property type="entry name" value="PEROXIDASE"/>
    <property type="match status" value="1"/>
</dbReference>
<dbReference type="GO" id="GO:0020037">
    <property type="term" value="F:heme binding"/>
    <property type="evidence" value="ECO:0007669"/>
    <property type="project" value="UniProtKB-UniRule"/>
</dbReference>
<dbReference type="GO" id="GO:0006979">
    <property type="term" value="P:response to oxidative stress"/>
    <property type="evidence" value="ECO:0007669"/>
    <property type="project" value="UniProtKB-UniRule"/>
</dbReference>
<keyword evidence="14" id="KW-0376">Hydrogen peroxide</keyword>
<feature type="binding site" evidence="11">
    <location>
        <position position="89"/>
    </location>
    <ligand>
        <name>Ca(2+)</name>
        <dbReference type="ChEBI" id="CHEBI:29108"/>
        <label>1</label>
    </ligand>
</feature>
<dbReference type="PRINTS" id="PR00458">
    <property type="entry name" value="PEROXIDASE"/>
</dbReference>
<name>A0A2K1KX56_PHYPA</name>
<protein>
    <recommendedName>
        <fullName evidence="14">Peroxidase</fullName>
        <ecNumber evidence="14">1.11.1.7</ecNumber>
    </recommendedName>
</protein>
<dbReference type="GO" id="GO:0004601">
    <property type="term" value="F:peroxidase activity"/>
    <property type="evidence" value="ECO:0000318"/>
    <property type="project" value="GO_Central"/>
</dbReference>
<dbReference type="InterPro" id="IPR002016">
    <property type="entry name" value="Haem_peroxidase"/>
</dbReference>
<comment type="function">
    <text evidence="14">Removal of H(2)O(2), oxidation of toxic reductants, biosynthesis and degradation of lignin, suberization, auxin catabolism, response to environmental stresses such as wounding, pathogen attack and oxidative stress.</text>
</comment>
<feature type="binding site" evidence="11">
    <location>
        <position position="85"/>
    </location>
    <ligand>
        <name>Ca(2+)</name>
        <dbReference type="ChEBI" id="CHEBI:29108"/>
        <label>1</label>
    </ligand>
</feature>
<comment type="subcellular location">
    <subcellularLocation>
        <location evidence="14">Secreted</location>
    </subcellularLocation>
</comment>
<dbReference type="Pfam" id="PF00141">
    <property type="entry name" value="peroxidase"/>
    <property type="match status" value="1"/>
</dbReference>
<dbReference type="CDD" id="cd00693">
    <property type="entry name" value="secretory_peroxidase"/>
    <property type="match status" value="1"/>
</dbReference>
<dbReference type="Gene3D" id="1.10.420.10">
    <property type="entry name" value="Peroxidase, domain 2"/>
    <property type="match status" value="1"/>
</dbReference>
<dbReference type="EMBL" id="ABEU02000003">
    <property type="protein sequence ID" value="PNR58375.1"/>
    <property type="molecule type" value="Genomic_DNA"/>
</dbReference>
<keyword evidence="15" id="KW-0812">Transmembrane</keyword>
<evidence type="ECO:0000256" key="10">
    <source>
        <dbReference type="PIRSR" id="PIRSR600823-2"/>
    </source>
</evidence>
<dbReference type="PANTHER" id="PTHR31388">
    <property type="entry name" value="PEROXIDASE 72-RELATED"/>
    <property type="match status" value="1"/>
</dbReference>
<dbReference type="RefSeq" id="XP_024370012.1">
    <property type="nucleotide sequence ID" value="XM_024514244.2"/>
</dbReference>
<dbReference type="GO" id="GO:0009505">
    <property type="term" value="C:plant-type cell wall"/>
    <property type="evidence" value="ECO:0000318"/>
    <property type="project" value="GO_Central"/>
</dbReference>
<dbReference type="STRING" id="3218.A0A2K1KX56"/>
<reference evidence="17 19" key="2">
    <citation type="journal article" date="2018" name="Plant J.">
        <title>The Physcomitrella patens chromosome-scale assembly reveals moss genome structure and evolution.</title>
        <authorList>
            <person name="Lang D."/>
            <person name="Ullrich K.K."/>
            <person name="Murat F."/>
            <person name="Fuchs J."/>
            <person name="Jenkins J."/>
            <person name="Haas F.B."/>
            <person name="Piednoel M."/>
            <person name="Gundlach H."/>
            <person name="Van Bel M."/>
            <person name="Meyberg R."/>
            <person name="Vives C."/>
            <person name="Morata J."/>
            <person name="Symeonidi A."/>
            <person name="Hiss M."/>
            <person name="Muchero W."/>
            <person name="Kamisugi Y."/>
            <person name="Saleh O."/>
            <person name="Blanc G."/>
            <person name="Decker E.L."/>
            <person name="van Gessel N."/>
            <person name="Grimwood J."/>
            <person name="Hayes R.D."/>
            <person name="Graham S.W."/>
            <person name="Gunter L.E."/>
            <person name="McDaniel S.F."/>
            <person name="Hoernstein S.N.W."/>
            <person name="Larsson A."/>
            <person name="Li F.W."/>
            <person name="Perroud P.F."/>
            <person name="Phillips J."/>
            <person name="Ranjan P."/>
            <person name="Rokshar D.S."/>
            <person name="Rothfels C.J."/>
            <person name="Schneider L."/>
            <person name="Shu S."/>
            <person name="Stevenson D.W."/>
            <person name="Thummler F."/>
            <person name="Tillich M."/>
            <person name="Villarreal Aguilar J.C."/>
            <person name="Widiez T."/>
            <person name="Wong G.K."/>
            <person name="Wymore A."/>
            <person name="Zhang Y."/>
            <person name="Zimmer A.D."/>
            <person name="Quatrano R.S."/>
            <person name="Mayer K.F.X."/>
            <person name="Goodstein D."/>
            <person name="Casacuberta J.M."/>
            <person name="Vandepoele K."/>
            <person name="Reski R."/>
            <person name="Cuming A.C."/>
            <person name="Tuskan G.A."/>
            <person name="Maumus F."/>
            <person name="Salse J."/>
            <person name="Schmutz J."/>
            <person name="Rensing S.A."/>
        </authorList>
    </citation>
    <scope>NUCLEOTIDE SEQUENCE [LARGE SCALE GENOMIC DNA]</scope>
    <source>
        <strain evidence="18 19">cv. Gransden 2004</strain>
    </source>
</reference>
<dbReference type="SMR" id="A0A2K1KX56"/>
<dbReference type="FunCoup" id="A0A2K1KX56">
    <property type="interactions" value="157"/>
</dbReference>
<dbReference type="SUPFAM" id="SSF48113">
    <property type="entry name" value="Heme-dependent peroxidases"/>
    <property type="match status" value="1"/>
</dbReference>
<reference evidence="17 19" key="1">
    <citation type="journal article" date="2008" name="Science">
        <title>The Physcomitrella genome reveals evolutionary insights into the conquest of land by plants.</title>
        <authorList>
            <person name="Rensing S."/>
            <person name="Lang D."/>
            <person name="Zimmer A."/>
            <person name="Terry A."/>
            <person name="Salamov A."/>
            <person name="Shapiro H."/>
            <person name="Nishiyama T."/>
            <person name="Perroud P.-F."/>
            <person name="Lindquist E."/>
            <person name="Kamisugi Y."/>
            <person name="Tanahashi T."/>
            <person name="Sakakibara K."/>
            <person name="Fujita T."/>
            <person name="Oishi K."/>
            <person name="Shin-I T."/>
            <person name="Kuroki Y."/>
            <person name="Toyoda A."/>
            <person name="Suzuki Y."/>
            <person name="Hashimoto A."/>
            <person name="Yamaguchi K."/>
            <person name="Sugano A."/>
            <person name="Kohara Y."/>
            <person name="Fujiyama A."/>
            <person name="Anterola A."/>
            <person name="Aoki S."/>
            <person name="Ashton N."/>
            <person name="Barbazuk W.B."/>
            <person name="Barker E."/>
            <person name="Bennetzen J."/>
            <person name="Bezanilla M."/>
            <person name="Blankenship R."/>
            <person name="Cho S.H."/>
            <person name="Dutcher S."/>
            <person name="Estelle M."/>
            <person name="Fawcett J.A."/>
            <person name="Gundlach H."/>
            <person name="Hanada K."/>
            <person name="Heyl A."/>
            <person name="Hicks K.A."/>
            <person name="Hugh J."/>
            <person name="Lohr M."/>
            <person name="Mayer K."/>
            <person name="Melkozernov A."/>
            <person name="Murata T."/>
            <person name="Nelson D."/>
            <person name="Pils B."/>
            <person name="Prigge M."/>
            <person name="Reiss B."/>
            <person name="Renner T."/>
            <person name="Rombauts S."/>
            <person name="Rushton P."/>
            <person name="Sanderfoot A."/>
            <person name="Schween G."/>
            <person name="Shiu S.-H."/>
            <person name="Stueber K."/>
            <person name="Theodoulou F.L."/>
            <person name="Tu H."/>
            <person name="Van de Peer Y."/>
            <person name="Verrier P.J."/>
            <person name="Waters E."/>
            <person name="Wood A."/>
            <person name="Yang L."/>
            <person name="Cove D."/>
            <person name="Cuming A."/>
            <person name="Hasebe M."/>
            <person name="Lucas S."/>
            <person name="Mishler D.B."/>
            <person name="Reski R."/>
            <person name="Grigoriev I."/>
            <person name="Quatrano R.S."/>
            <person name="Boore J.L."/>
        </authorList>
    </citation>
    <scope>NUCLEOTIDE SEQUENCE [LARGE SCALE GENOMIC DNA]</scope>
    <source>
        <strain evidence="18 19">cv. Gransden 2004</strain>
    </source>
</reference>
<dbReference type="Gramene" id="Pp3c3_34620V3.2">
    <property type="protein sequence ID" value="Pp3c3_34620V3.2"/>
    <property type="gene ID" value="Pp3c3_34620"/>
</dbReference>
<dbReference type="FunFam" id="1.10.420.10:FF:000001">
    <property type="entry name" value="Peroxidase"/>
    <property type="match status" value="1"/>
</dbReference>
<feature type="site" description="Transition state stabilizer" evidence="12">
    <location>
        <position position="75"/>
    </location>
</feature>
<comment type="catalytic activity">
    <reaction evidence="1 14">
        <text>2 a phenolic donor + H2O2 = 2 a phenolic radical donor + 2 H2O</text>
        <dbReference type="Rhea" id="RHEA:56136"/>
        <dbReference type="ChEBI" id="CHEBI:15377"/>
        <dbReference type="ChEBI" id="CHEBI:16240"/>
        <dbReference type="ChEBI" id="CHEBI:139520"/>
        <dbReference type="ChEBI" id="CHEBI:139521"/>
        <dbReference type="EC" id="1.11.1.7"/>
    </reaction>
</comment>
<dbReference type="EC" id="1.11.1.7" evidence="14"/>
<accession>A0A2K1KX56</accession>
<reference evidence="18" key="3">
    <citation type="submission" date="2020-12" db="UniProtKB">
        <authorList>
            <consortium name="EnsemblPlants"/>
        </authorList>
    </citation>
    <scope>IDENTIFICATION</scope>
</reference>